<reference evidence="8" key="2">
    <citation type="journal article" date="2007" name="Science">
        <title>Draft genome sequence of the sexually transmitted pathogen Trichomonas vaginalis.</title>
        <authorList>
            <person name="Carlton J.M."/>
            <person name="Hirt R.P."/>
            <person name="Silva J.C."/>
            <person name="Delcher A.L."/>
            <person name="Schatz M."/>
            <person name="Zhao Q."/>
            <person name="Wortman J.R."/>
            <person name="Bidwell S.L."/>
            <person name="Alsmark U.C.M."/>
            <person name="Besteiro S."/>
            <person name="Sicheritz-Ponten T."/>
            <person name="Noel C.J."/>
            <person name="Dacks J.B."/>
            <person name="Foster P.G."/>
            <person name="Simillion C."/>
            <person name="Van de Peer Y."/>
            <person name="Miranda-Saavedra D."/>
            <person name="Barton G.J."/>
            <person name="Westrop G.D."/>
            <person name="Mueller S."/>
            <person name="Dessi D."/>
            <person name="Fiori P.L."/>
            <person name="Ren Q."/>
            <person name="Paulsen I."/>
            <person name="Zhang H."/>
            <person name="Bastida-Corcuera F.D."/>
            <person name="Simoes-Barbosa A."/>
            <person name="Brown M.T."/>
            <person name="Hayes R.D."/>
            <person name="Mukherjee M."/>
            <person name="Okumura C.Y."/>
            <person name="Schneider R."/>
            <person name="Smith A.J."/>
            <person name="Vanacova S."/>
            <person name="Villalvazo M."/>
            <person name="Haas B.J."/>
            <person name="Pertea M."/>
            <person name="Feldblyum T.V."/>
            <person name="Utterback T.R."/>
            <person name="Shu C.L."/>
            <person name="Osoegawa K."/>
            <person name="de Jong P.J."/>
            <person name="Hrdy I."/>
            <person name="Horvathova L."/>
            <person name="Zubacova Z."/>
            <person name="Dolezal P."/>
            <person name="Malik S.B."/>
            <person name="Logsdon J.M. Jr."/>
            <person name="Henze K."/>
            <person name="Gupta A."/>
            <person name="Wang C.C."/>
            <person name="Dunne R.L."/>
            <person name="Upcroft J.A."/>
            <person name="Upcroft P."/>
            <person name="White O."/>
            <person name="Salzberg S.L."/>
            <person name="Tang P."/>
            <person name="Chiu C.-H."/>
            <person name="Lee Y.-S."/>
            <person name="Embley T.M."/>
            <person name="Coombs G.H."/>
            <person name="Mottram J.C."/>
            <person name="Tachezy J."/>
            <person name="Fraser-Liggett C.M."/>
            <person name="Johnson P.J."/>
        </authorList>
    </citation>
    <scope>NUCLEOTIDE SEQUENCE [LARGE SCALE GENOMIC DNA]</scope>
    <source>
        <strain evidence="8">G3</strain>
    </source>
</reference>
<dbReference type="InParanoid" id="A2FXR4"/>
<dbReference type="EMBL" id="DS114119">
    <property type="protein sequence ID" value="EAX90305.1"/>
    <property type="molecule type" value="Genomic_DNA"/>
</dbReference>
<dbReference type="InterPro" id="IPR033370">
    <property type="entry name" value="COG1"/>
</dbReference>
<keyword evidence="4" id="KW-0813">Transport</keyword>
<reference evidence="8" key="1">
    <citation type="submission" date="2006-10" db="EMBL/GenBank/DDBJ databases">
        <authorList>
            <person name="Amadeo P."/>
            <person name="Zhao Q."/>
            <person name="Wortman J."/>
            <person name="Fraser-Liggett C."/>
            <person name="Carlton J."/>
        </authorList>
    </citation>
    <scope>NUCLEOTIDE SEQUENCE</scope>
    <source>
        <strain evidence="8">G3</strain>
    </source>
</reference>
<name>A2FXR4_TRIV3</name>
<dbReference type="SMR" id="A2FXR4"/>
<dbReference type="VEuPathDB" id="TrichDB:TVAGG3_0992060"/>
<dbReference type="Proteomes" id="UP000001542">
    <property type="component" value="Unassembled WGS sequence"/>
</dbReference>
<evidence type="ECO:0000313" key="8">
    <source>
        <dbReference type="EMBL" id="EAX90305.1"/>
    </source>
</evidence>
<dbReference type="PANTHER" id="PTHR31658">
    <property type="entry name" value="CONSERVED OLIGOMERIC GOLGI COMPLEX SUBUNIT 1"/>
    <property type="match status" value="1"/>
</dbReference>
<organism evidence="8 9">
    <name type="scientific">Trichomonas vaginalis (strain ATCC PRA-98 / G3)</name>
    <dbReference type="NCBI Taxonomy" id="412133"/>
    <lineage>
        <taxon>Eukaryota</taxon>
        <taxon>Metamonada</taxon>
        <taxon>Parabasalia</taxon>
        <taxon>Trichomonadida</taxon>
        <taxon>Trichomonadidae</taxon>
        <taxon>Trichomonas</taxon>
    </lineage>
</organism>
<evidence type="ECO:0000256" key="7">
    <source>
        <dbReference type="ARBA" id="ARBA00023136"/>
    </source>
</evidence>
<dbReference type="GO" id="GO:0017119">
    <property type="term" value="C:Golgi transport complex"/>
    <property type="evidence" value="ECO:0007669"/>
    <property type="project" value="InterPro"/>
</dbReference>
<evidence type="ECO:0000256" key="2">
    <source>
        <dbReference type="ARBA" id="ARBA00006653"/>
    </source>
</evidence>
<protein>
    <recommendedName>
        <fullName evidence="3">Conserved oligomeric Golgi complex subunit 1</fullName>
    </recommendedName>
</protein>
<sequence>MSEVLNVNINEDPRLLFEKYDVATIKKIKESAQTEIEHKQNVLRQFIGDNYKPVLETPPVLKDIQVIFEDTRQTLSKITEYSKNFNSDGEIQEKQPASPYSEVSQLCMSALYCLDNNKFIESLQNSELAKEKLKLIGKNSIIAISLSVAIDSLPSRILTTIKNYLEDPNTTLSSPILSDCYTTLMKFNKVQRLKSSNPFEFIKEALIQRIKKLFEKIGQINDICQKFLLVLESSIAFLSTIHEDSTDFIDTITNSFSNSDTSHLANIELRDLFRHAKSIQDLANSSINSPNIISFLNETAISPDFWKSAFLPVFKKLASSSLKQSIDNLRINEKLSDILSNNTIDSFNATKFSLDSQEDLKLRSLGLPPIITEFRSSLENTFLVLSSQLQSQITQIATVDMIRAPLNDVLSKCCKLLSISLSSASNGTSVPLTVYHLCGALASPSIVSILSENSSSSRSIKELTKIQENAAQLWASSIATKLADDYLSTNPGSSFSYLVSLEKKILEAAGHINTQVCAKNMRNEARKAVAEKLGQILENLTLQGGSEARSIAESKATNLFKDYCLFDIVLSMQNASVDLRPSFIEKMDPTKFHENEKKFVDEAKATLASSGELLKLMSGGKLIAPQSSNKVDINSKVNSLFSKRLKSQ</sequence>
<dbReference type="PANTHER" id="PTHR31658:SF0">
    <property type="entry name" value="CONSERVED OLIGOMERIC GOLGI COMPLEX SUBUNIT 1"/>
    <property type="match status" value="1"/>
</dbReference>
<comment type="subcellular location">
    <subcellularLocation>
        <location evidence="1">Golgi apparatus membrane</location>
        <topology evidence="1">Peripheral membrane protein</topology>
    </subcellularLocation>
</comment>
<gene>
    <name evidence="8" type="ORF">TVAG_446050</name>
</gene>
<comment type="similarity">
    <text evidence="2">Belongs to the COG1 family.</text>
</comment>
<dbReference type="VEuPathDB" id="TrichDB:TVAG_446050"/>
<dbReference type="Pfam" id="PF08700">
    <property type="entry name" value="VPS51_Exo84_N"/>
    <property type="match status" value="1"/>
</dbReference>
<accession>A2FXR4</accession>
<keyword evidence="7" id="KW-0472">Membrane</keyword>
<evidence type="ECO:0000256" key="3">
    <source>
        <dbReference type="ARBA" id="ARBA00020978"/>
    </source>
</evidence>
<keyword evidence="9" id="KW-1185">Reference proteome</keyword>
<proteinExistence type="inferred from homology"/>
<dbReference type="GO" id="GO:0006891">
    <property type="term" value="P:intra-Golgi vesicle-mediated transport"/>
    <property type="evidence" value="ECO:0007669"/>
    <property type="project" value="InterPro"/>
</dbReference>
<dbReference type="GO" id="GO:0015031">
    <property type="term" value="P:protein transport"/>
    <property type="evidence" value="ECO:0007669"/>
    <property type="project" value="UniProtKB-KW"/>
</dbReference>
<keyword evidence="5" id="KW-0653">Protein transport</keyword>
<evidence type="ECO:0000256" key="1">
    <source>
        <dbReference type="ARBA" id="ARBA00004395"/>
    </source>
</evidence>
<evidence type="ECO:0000313" key="9">
    <source>
        <dbReference type="Proteomes" id="UP000001542"/>
    </source>
</evidence>
<evidence type="ECO:0000256" key="4">
    <source>
        <dbReference type="ARBA" id="ARBA00022448"/>
    </source>
</evidence>
<evidence type="ECO:0000256" key="6">
    <source>
        <dbReference type="ARBA" id="ARBA00023034"/>
    </source>
</evidence>
<dbReference type="KEGG" id="tva:4747980"/>
<dbReference type="GO" id="GO:0000139">
    <property type="term" value="C:Golgi membrane"/>
    <property type="evidence" value="ECO:0007669"/>
    <property type="project" value="UniProtKB-SubCell"/>
</dbReference>
<dbReference type="AlphaFoldDB" id="A2FXR4"/>
<evidence type="ECO:0000256" key="5">
    <source>
        <dbReference type="ARBA" id="ARBA00022927"/>
    </source>
</evidence>
<keyword evidence="6" id="KW-0333">Golgi apparatus</keyword>
<dbReference type="OrthoDB" id="46189at2759"/>
<dbReference type="GO" id="GO:0005794">
    <property type="term" value="C:Golgi apparatus"/>
    <property type="evidence" value="ECO:0000318"/>
    <property type="project" value="GO_Central"/>
</dbReference>